<dbReference type="AlphaFoldDB" id="A0A8I0SFP7"/>
<keyword evidence="3" id="KW-1185">Reference proteome</keyword>
<dbReference type="RefSeq" id="WP_194676231.1">
    <property type="nucleotide sequence ID" value="NZ_JADKRP010000006.1"/>
</dbReference>
<evidence type="ECO:0000313" key="2">
    <source>
        <dbReference type="EMBL" id="MBF4632665.1"/>
    </source>
</evidence>
<dbReference type="Proteomes" id="UP000634579">
    <property type="component" value="Unassembled WGS sequence"/>
</dbReference>
<protein>
    <submittedName>
        <fullName evidence="2">Uncharacterized protein</fullName>
    </submittedName>
</protein>
<keyword evidence="1" id="KW-0472">Membrane</keyword>
<evidence type="ECO:0000256" key="1">
    <source>
        <dbReference type="SAM" id="Phobius"/>
    </source>
</evidence>
<keyword evidence="1" id="KW-0812">Transmembrane</keyword>
<keyword evidence="1" id="KW-1133">Transmembrane helix</keyword>
<accession>A0A8I0SFP7</accession>
<dbReference type="EMBL" id="JADKRP010000006">
    <property type="protein sequence ID" value="MBF4632665.1"/>
    <property type="molecule type" value="Genomic_DNA"/>
</dbReference>
<evidence type="ECO:0000313" key="3">
    <source>
        <dbReference type="Proteomes" id="UP000634579"/>
    </source>
</evidence>
<feature type="transmembrane region" description="Helical" evidence="1">
    <location>
        <begin position="43"/>
        <end position="64"/>
    </location>
</feature>
<reference evidence="2 3" key="1">
    <citation type="submission" date="2020-10" db="EMBL/GenBank/DDBJ databases">
        <title>Draft genome sequences of plant-associated actinobacteria.</title>
        <authorList>
            <person name="Tarlachkov S.V."/>
            <person name="Starodumova I.P."/>
            <person name="Dorofeeva L.V."/>
            <person name="Prisyazhnaya N.V."/>
            <person name="Roubtsova T.V."/>
            <person name="Chizhov V.N."/>
            <person name="Nadler S.A."/>
            <person name="Subbotin S.A."/>
            <person name="Evtushenko L.I."/>
        </authorList>
    </citation>
    <scope>NUCLEOTIDE SEQUENCE [LARGE SCALE GENOMIC DNA]</scope>
    <source>
        <strain evidence="2 3">VKM Ac-2886</strain>
    </source>
</reference>
<organism evidence="2 3">
    <name type="scientific">Clavibacter phaseoli</name>
    <dbReference type="NCBI Taxonomy" id="1734031"/>
    <lineage>
        <taxon>Bacteria</taxon>
        <taxon>Bacillati</taxon>
        <taxon>Actinomycetota</taxon>
        <taxon>Actinomycetes</taxon>
        <taxon>Micrococcales</taxon>
        <taxon>Microbacteriaceae</taxon>
        <taxon>Clavibacter</taxon>
    </lineage>
</organism>
<gene>
    <name evidence="2" type="ORF">ITJ42_15705</name>
</gene>
<proteinExistence type="predicted"/>
<sequence length="79" mass="8279">MFAPKNLARTALASNGMVWFGLAVFFVGFAGERTHSALTVGGGVLAGWILLLVAAAGMVTMGTVEAVRLRRRMRIAAGD</sequence>
<comment type="caution">
    <text evidence="2">The sequence shown here is derived from an EMBL/GenBank/DDBJ whole genome shotgun (WGS) entry which is preliminary data.</text>
</comment>
<name>A0A8I0SFP7_9MICO</name>
<feature type="transmembrane region" description="Helical" evidence="1">
    <location>
        <begin position="12"/>
        <end position="31"/>
    </location>
</feature>